<dbReference type="NCBIfam" id="NF001527">
    <property type="entry name" value="PRK00364.1-2"/>
    <property type="match status" value="1"/>
</dbReference>
<dbReference type="Proteomes" id="UP000094598">
    <property type="component" value="Chromosome"/>
</dbReference>
<dbReference type="PANTHER" id="PTHR10772">
    <property type="entry name" value="10 KDA HEAT SHOCK PROTEIN"/>
    <property type="match status" value="1"/>
</dbReference>
<organism evidence="5 7">
    <name type="scientific">Neomoorella thermoacetica</name>
    <name type="common">Clostridium thermoaceticum</name>
    <dbReference type="NCBI Taxonomy" id="1525"/>
    <lineage>
        <taxon>Bacteria</taxon>
        <taxon>Bacillati</taxon>
        <taxon>Bacillota</taxon>
        <taxon>Clostridia</taxon>
        <taxon>Neomoorellales</taxon>
        <taxon>Neomoorellaceae</taxon>
        <taxon>Neomoorella</taxon>
    </lineage>
</organism>
<keyword evidence="8" id="KW-1185">Reference proteome</keyword>
<evidence type="ECO:0000313" key="6">
    <source>
        <dbReference type="EMBL" id="TYL15341.1"/>
    </source>
</evidence>
<dbReference type="SMART" id="SM00883">
    <property type="entry name" value="Cpn10"/>
    <property type="match status" value="1"/>
</dbReference>
<dbReference type="PANTHER" id="PTHR10772:SF58">
    <property type="entry name" value="CO-CHAPERONIN GROES"/>
    <property type="match status" value="1"/>
</dbReference>
<reference evidence="6 8" key="2">
    <citation type="submission" date="2019-05" db="EMBL/GenBank/DDBJ databases">
        <title>Genome sequence of Moorella thermoacetica ATCC 33924.</title>
        <authorList>
            <person name="Poehlein A."/>
            <person name="Bengelsdorf F.R."/>
            <person name="Duerre P."/>
            <person name="Daniel R."/>
        </authorList>
    </citation>
    <scope>NUCLEOTIDE SEQUENCE [LARGE SCALE GENOMIC DNA]</scope>
    <source>
        <strain evidence="6 8">ATCC 33924</strain>
    </source>
</reference>
<comment type="similarity">
    <text evidence="1 3 4">Belongs to the GroES chaperonin family.</text>
</comment>
<sequence length="95" mass="10364">MSFQPLGDRVLIKPLEAEEKTAAGIVLPDTAKEKPQQGEVIAVGPGRLLDNGERVKMEVKAGDRVLYARYAGTELKQGDAKYLVLSERDILAVVE</sequence>
<dbReference type="NCBIfam" id="NF001534">
    <property type="entry name" value="PRK00364.2-5"/>
    <property type="match status" value="1"/>
</dbReference>
<dbReference type="NCBIfam" id="NF001533">
    <property type="entry name" value="PRK00364.2-4"/>
    <property type="match status" value="1"/>
</dbReference>
<name>A0AAC9HJW7_NEOTH</name>
<evidence type="ECO:0000313" key="5">
    <source>
        <dbReference type="EMBL" id="AOQ25128.1"/>
    </source>
</evidence>
<dbReference type="GO" id="GO:0005737">
    <property type="term" value="C:cytoplasm"/>
    <property type="evidence" value="ECO:0007669"/>
    <property type="project" value="UniProtKB-SubCell"/>
</dbReference>
<gene>
    <name evidence="5" type="primary">groS_2</name>
    <name evidence="3" type="synonym">groES</name>
    <name evidence="3" type="synonym">groS</name>
    <name evidence="6" type="synonym">groS_1</name>
    <name evidence="5" type="ORF">Maut_02712</name>
    <name evidence="6" type="ORF">MTAT_00740</name>
</gene>
<evidence type="ECO:0000313" key="7">
    <source>
        <dbReference type="Proteomes" id="UP000094598"/>
    </source>
</evidence>
<dbReference type="NCBIfam" id="NF001530">
    <property type="entry name" value="PRK00364.1-6"/>
    <property type="match status" value="1"/>
</dbReference>
<dbReference type="GO" id="GO:0051087">
    <property type="term" value="F:protein-folding chaperone binding"/>
    <property type="evidence" value="ECO:0007669"/>
    <property type="project" value="TreeGrafter"/>
</dbReference>
<keyword evidence="3" id="KW-0963">Cytoplasm</keyword>
<dbReference type="GO" id="GO:0044183">
    <property type="term" value="F:protein folding chaperone"/>
    <property type="evidence" value="ECO:0007669"/>
    <property type="project" value="InterPro"/>
</dbReference>
<dbReference type="InterPro" id="IPR037124">
    <property type="entry name" value="Chaperonin_GroES_sf"/>
</dbReference>
<reference evidence="5 7" key="1">
    <citation type="submission" date="2016-08" db="EMBL/GenBank/DDBJ databases">
        <title>Moorella thermoacetica DSM 103132.</title>
        <authorList>
            <person name="Jendresen C.B."/>
            <person name="Redl S.M."/>
            <person name="Jensen T.O."/>
            <person name="Nielsen A.T."/>
        </authorList>
    </citation>
    <scope>NUCLEOTIDE SEQUENCE [LARGE SCALE GENOMIC DNA]</scope>
    <source>
        <strain evidence="5 7">DSM 103132</strain>
    </source>
</reference>
<dbReference type="CDD" id="cd00320">
    <property type="entry name" value="cpn10"/>
    <property type="match status" value="1"/>
</dbReference>
<dbReference type="FunFam" id="2.30.33.40:FF:000001">
    <property type="entry name" value="10 kDa chaperonin"/>
    <property type="match status" value="1"/>
</dbReference>
<dbReference type="EMBL" id="CP017019">
    <property type="protein sequence ID" value="AOQ25128.1"/>
    <property type="molecule type" value="Genomic_DNA"/>
</dbReference>
<dbReference type="GO" id="GO:0005524">
    <property type="term" value="F:ATP binding"/>
    <property type="evidence" value="ECO:0007669"/>
    <property type="project" value="InterPro"/>
</dbReference>
<comment type="subcellular location">
    <subcellularLocation>
        <location evidence="3">Cytoplasm</location>
    </subcellularLocation>
</comment>
<dbReference type="Proteomes" id="UP000322283">
    <property type="component" value="Unassembled WGS sequence"/>
</dbReference>
<protein>
    <recommendedName>
        <fullName evidence="3">Co-chaperonin GroES</fullName>
    </recommendedName>
    <alternativeName>
        <fullName evidence="3">10 kDa chaperonin</fullName>
    </alternativeName>
    <alternativeName>
        <fullName evidence="3">Chaperonin-10</fullName>
        <shortName evidence="3">Cpn10</shortName>
    </alternativeName>
</protein>
<proteinExistence type="inferred from homology"/>
<dbReference type="InterPro" id="IPR011032">
    <property type="entry name" value="GroES-like_sf"/>
</dbReference>
<comment type="function">
    <text evidence="3 4">Together with the chaperonin GroEL, plays an essential role in assisting protein folding. The GroEL-GroES system forms a nano-cage that allows encapsulation of the non-native substrate proteins and provides a physical environment optimized to promote and accelerate protein folding. GroES binds to the apical surface of the GroEL ring, thereby capping the opening of the GroEL channel.</text>
</comment>
<evidence type="ECO:0000256" key="3">
    <source>
        <dbReference type="HAMAP-Rule" id="MF_00580"/>
    </source>
</evidence>
<comment type="subunit">
    <text evidence="3">Heptamer of 7 subunits arranged in a ring. Interacts with the chaperonin GroEL.</text>
</comment>
<evidence type="ECO:0000256" key="2">
    <source>
        <dbReference type="ARBA" id="ARBA00023186"/>
    </source>
</evidence>
<evidence type="ECO:0000313" key="8">
    <source>
        <dbReference type="Proteomes" id="UP000322283"/>
    </source>
</evidence>
<dbReference type="GO" id="GO:0046872">
    <property type="term" value="F:metal ion binding"/>
    <property type="evidence" value="ECO:0007669"/>
    <property type="project" value="TreeGrafter"/>
</dbReference>
<keyword evidence="2 3" id="KW-0143">Chaperone</keyword>
<dbReference type="InterPro" id="IPR020818">
    <property type="entry name" value="Chaperonin_GroES"/>
</dbReference>
<dbReference type="HAMAP" id="MF_00580">
    <property type="entry name" value="CH10"/>
    <property type="match status" value="1"/>
</dbReference>
<accession>A0AAC9HJW7</accession>
<dbReference type="Gene3D" id="2.30.33.40">
    <property type="entry name" value="GroES chaperonin"/>
    <property type="match status" value="1"/>
</dbReference>
<evidence type="ECO:0000256" key="1">
    <source>
        <dbReference type="ARBA" id="ARBA00006975"/>
    </source>
</evidence>
<dbReference type="SUPFAM" id="SSF50129">
    <property type="entry name" value="GroES-like"/>
    <property type="match status" value="1"/>
</dbReference>
<dbReference type="PRINTS" id="PR00297">
    <property type="entry name" value="CHAPERONIN10"/>
</dbReference>
<evidence type="ECO:0000256" key="4">
    <source>
        <dbReference type="RuleBase" id="RU000535"/>
    </source>
</evidence>
<dbReference type="GO" id="GO:0051082">
    <property type="term" value="F:unfolded protein binding"/>
    <property type="evidence" value="ECO:0007669"/>
    <property type="project" value="TreeGrafter"/>
</dbReference>
<dbReference type="Pfam" id="PF00166">
    <property type="entry name" value="Cpn10"/>
    <property type="match status" value="1"/>
</dbReference>
<dbReference type="RefSeq" id="WP_069591063.1">
    <property type="nucleotide sequence ID" value="NZ_CP017019.1"/>
</dbReference>
<dbReference type="EMBL" id="VCDX01000001">
    <property type="protein sequence ID" value="TYL15341.1"/>
    <property type="molecule type" value="Genomic_DNA"/>
</dbReference>
<dbReference type="AlphaFoldDB" id="A0AAC9HJW7"/>
<dbReference type="NCBIfam" id="NF001531">
    <property type="entry name" value="PRK00364.2-2"/>
    <property type="match status" value="1"/>
</dbReference>